<keyword evidence="2" id="KW-0413">Isomerase</keyword>
<sequence>MRRILLTTCALVGLPAISMAQTLCPASAGPDAPPTLALPAPVSAAPQAWPTAPTPAVQRAAAPAAAPSAAPATVATPGGDLSVPVLQRVSQAGATLQDLGLSHGLRLVVARSGAEFMLLSVLPSGRAMVAGFPVDLTLARLREIGGAGVTDLGEREGLRSVVLRSGDAFQVFYATPDGERVIPGVMWDTAGKNLTRDHVAGIEGAIPTVTIGDVAPGATQPAGGPAQGAGGGAVAPAASPVAVAQRAHAGTAGPEGAPHVWMFVDPQCGYSVQALRRLQPLVAAGRLHLSVIPVAILDHHNAGRSTADALAMLSRSEEAMIAAWSRGDLRAPPAPEAAARLRENGAAAASIGLRGTPTLVWRRADGTEGRTDGLPNNLEALVATATGG</sequence>
<dbReference type="PANTHER" id="PTHR35272">
    <property type="entry name" value="THIOL:DISULFIDE INTERCHANGE PROTEIN DSBC-RELATED"/>
    <property type="match status" value="1"/>
</dbReference>
<dbReference type="GO" id="GO:0016853">
    <property type="term" value="F:isomerase activity"/>
    <property type="evidence" value="ECO:0007669"/>
    <property type="project" value="UniProtKB-KW"/>
</dbReference>
<dbReference type="Gene3D" id="3.40.30.10">
    <property type="entry name" value="Glutaredoxin"/>
    <property type="match status" value="1"/>
</dbReference>
<dbReference type="PANTHER" id="PTHR35272:SF3">
    <property type="entry name" value="THIOL:DISULFIDE INTERCHANGE PROTEIN DSBC"/>
    <property type="match status" value="1"/>
</dbReference>
<gene>
    <name evidence="2" type="ORF">NCTC13291_04366</name>
</gene>
<dbReference type="InterPro" id="IPR051470">
    <property type="entry name" value="Thiol:disulfide_interchange"/>
</dbReference>
<accession>A0A379PQU4</accession>
<evidence type="ECO:0000256" key="1">
    <source>
        <dbReference type="SAM" id="SignalP"/>
    </source>
</evidence>
<keyword evidence="1" id="KW-0732">Signal</keyword>
<feature type="chain" id="PRO_5017036709" evidence="1">
    <location>
        <begin position="21"/>
        <end position="388"/>
    </location>
</feature>
<dbReference type="GO" id="GO:0042597">
    <property type="term" value="C:periplasmic space"/>
    <property type="evidence" value="ECO:0007669"/>
    <property type="project" value="InterPro"/>
</dbReference>
<dbReference type="EMBL" id="UGVN01000003">
    <property type="protein sequence ID" value="SUE95479.1"/>
    <property type="molecule type" value="Genomic_DNA"/>
</dbReference>
<organism evidence="2 3">
    <name type="scientific">Roseomonas mucosa</name>
    <dbReference type="NCBI Taxonomy" id="207340"/>
    <lineage>
        <taxon>Bacteria</taxon>
        <taxon>Pseudomonadati</taxon>
        <taxon>Pseudomonadota</taxon>
        <taxon>Alphaproteobacteria</taxon>
        <taxon>Acetobacterales</taxon>
        <taxon>Roseomonadaceae</taxon>
        <taxon>Roseomonas</taxon>
    </lineage>
</organism>
<dbReference type="Proteomes" id="UP000254919">
    <property type="component" value="Unassembled WGS sequence"/>
</dbReference>
<dbReference type="RefSeq" id="WP_226945903.1">
    <property type="nucleotide sequence ID" value="NZ_CBCSHT010000160.1"/>
</dbReference>
<protein>
    <submittedName>
        <fullName evidence="2">Disulfide isomerase/thiol-disulfide oxidase</fullName>
    </submittedName>
</protein>
<dbReference type="Gene3D" id="3.10.450.70">
    <property type="entry name" value="Disulphide bond isomerase, DsbC/G, N-terminal"/>
    <property type="match status" value="1"/>
</dbReference>
<evidence type="ECO:0000313" key="3">
    <source>
        <dbReference type="Proteomes" id="UP000254919"/>
    </source>
</evidence>
<feature type="signal peptide" evidence="1">
    <location>
        <begin position="1"/>
        <end position="20"/>
    </location>
</feature>
<dbReference type="SUPFAM" id="SSF54423">
    <property type="entry name" value="DsbC/DsbG N-terminal domain-like"/>
    <property type="match status" value="1"/>
</dbReference>
<dbReference type="InterPro" id="IPR036249">
    <property type="entry name" value="Thioredoxin-like_sf"/>
</dbReference>
<name>A0A379PQU4_9PROT</name>
<reference evidence="2 3" key="1">
    <citation type="submission" date="2018-06" db="EMBL/GenBank/DDBJ databases">
        <authorList>
            <consortium name="Pathogen Informatics"/>
            <person name="Doyle S."/>
        </authorList>
    </citation>
    <scope>NUCLEOTIDE SEQUENCE [LARGE SCALE GENOMIC DNA]</scope>
    <source>
        <strain evidence="2 3">NCTC13291</strain>
    </source>
</reference>
<dbReference type="InterPro" id="IPR009094">
    <property type="entry name" value="DiS-bond_isomerase_DsbC/G_N_sf"/>
</dbReference>
<dbReference type="AlphaFoldDB" id="A0A379PQU4"/>
<evidence type="ECO:0000313" key="2">
    <source>
        <dbReference type="EMBL" id="SUE95479.1"/>
    </source>
</evidence>
<proteinExistence type="predicted"/>
<dbReference type="SUPFAM" id="SSF52833">
    <property type="entry name" value="Thioredoxin-like"/>
    <property type="match status" value="1"/>
</dbReference>